<dbReference type="InterPro" id="IPR050267">
    <property type="entry name" value="Anti-sigma-factor_SerPK"/>
</dbReference>
<keyword evidence="4" id="KW-0067">ATP-binding</keyword>
<organism evidence="4">
    <name type="scientific">Streptomyces sp. R11</name>
    <dbReference type="NCBI Taxonomy" id="3238625"/>
    <lineage>
        <taxon>Bacteria</taxon>
        <taxon>Bacillati</taxon>
        <taxon>Actinomycetota</taxon>
        <taxon>Actinomycetes</taxon>
        <taxon>Kitasatosporales</taxon>
        <taxon>Streptomycetaceae</taxon>
        <taxon>Streptomyces</taxon>
    </lineage>
</organism>
<dbReference type="GO" id="GO:0005524">
    <property type="term" value="F:ATP binding"/>
    <property type="evidence" value="ECO:0007669"/>
    <property type="project" value="UniProtKB-KW"/>
</dbReference>
<feature type="domain" description="Histidine kinase/HSP90-like ATPase" evidence="3">
    <location>
        <begin position="53"/>
        <end position="159"/>
    </location>
</feature>
<dbReference type="SUPFAM" id="SSF55874">
    <property type="entry name" value="ATPase domain of HSP90 chaperone/DNA topoisomerase II/histidine kinase"/>
    <property type="match status" value="1"/>
</dbReference>
<sequence>MAMCGSTGERLLDGSSSAAAAGQRTDSECGRTRALAVPPPQPSQAEGSTWTLEHRPEAAGHARQIVHSTLEGWRVFGEEAQAVLLVVSELVANAIQHAHPPLTLHLYRERVGQRLWVGITDGGPASPAPRAFAGQDDEHGRGLHIIDALTTAHGTHPHGEGATHWARMPATSVPDGQAA</sequence>
<dbReference type="AlphaFoldDB" id="A0AB39NDU3"/>
<evidence type="ECO:0000256" key="1">
    <source>
        <dbReference type="ARBA" id="ARBA00022527"/>
    </source>
</evidence>
<dbReference type="Gene3D" id="3.30.565.10">
    <property type="entry name" value="Histidine kinase-like ATPase, C-terminal domain"/>
    <property type="match status" value="1"/>
</dbReference>
<keyword evidence="1" id="KW-0723">Serine/threonine-protein kinase</keyword>
<dbReference type="EMBL" id="CP163432">
    <property type="protein sequence ID" value="XDQ16585.1"/>
    <property type="molecule type" value="Genomic_DNA"/>
</dbReference>
<dbReference type="Pfam" id="PF13581">
    <property type="entry name" value="HATPase_c_2"/>
    <property type="match status" value="1"/>
</dbReference>
<protein>
    <submittedName>
        <fullName evidence="4">ATP-binding protein</fullName>
    </submittedName>
</protein>
<name>A0AB39NDU3_9ACTN</name>
<keyword evidence="1" id="KW-0808">Transferase</keyword>
<feature type="region of interest" description="Disordered" evidence="2">
    <location>
        <begin position="155"/>
        <end position="179"/>
    </location>
</feature>
<dbReference type="InterPro" id="IPR036890">
    <property type="entry name" value="HATPase_C_sf"/>
</dbReference>
<dbReference type="PANTHER" id="PTHR35526:SF3">
    <property type="entry name" value="ANTI-SIGMA-F FACTOR RSBW"/>
    <property type="match status" value="1"/>
</dbReference>
<dbReference type="InterPro" id="IPR003594">
    <property type="entry name" value="HATPase_dom"/>
</dbReference>
<accession>A0AB39NDU3</accession>
<reference evidence="4" key="1">
    <citation type="submission" date="2024-07" db="EMBL/GenBank/DDBJ databases">
        <authorList>
            <person name="Yu S.T."/>
        </authorList>
    </citation>
    <scope>NUCLEOTIDE SEQUENCE</scope>
    <source>
        <strain evidence="4">R11</strain>
    </source>
</reference>
<proteinExistence type="predicted"/>
<gene>
    <name evidence="4" type="ORF">AB5J55_43720</name>
</gene>
<dbReference type="CDD" id="cd16936">
    <property type="entry name" value="HATPase_RsbW-like"/>
    <property type="match status" value="1"/>
</dbReference>
<keyword evidence="4" id="KW-0547">Nucleotide-binding</keyword>
<evidence type="ECO:0000313" key="4">
    <source>
        <dbReference type="EMBL" id="XDQ16585.1"/>
    </source>
</evidence>
<keyword evidence="1" id="KW-0418">Kinase</keyword>
<feature type="region of interest" description="Disordered" evidence="2">
    <location>
        <begin position="1"/>
        <end position="49"/>
    </location>
</feature>
<dbReference type="PANTHER" id="PTHR35526">
    <property type="entry name" value="ANTI-SIGMA-F FACTOR RSBW-RELATED"/>
    <property type="match status" value="1"/>
</dbReference>
<evidence type="ECO:0000259" key="3">
    <source>
        <dbReference type="Pfam" id="PF13581"/>
    </source>
</evidence>
<dbReference type="GO" id="GO:0004674">
    <property type="term" value="F:protein serine/threonine kinase activity"/>
    <property type="evidence" value="ECO:0007669"/>
    <property type="project" value="UniProtKB-KW"/>
</dbReference>
<evidence type="ECO:0000256" key="2">
    <source>
        <dbReference type="SAM" id="MobiDB-lite"/>
    </source>
</evidence>
<dbReference type="RefSeq" id="WP_369276480.1">
    <property type="nucleotide sequence ID" value="NZ_CP163432.1"/>
</dbReference>